<feature type="non-terminal residue" evidence="2">
    <location>
        <position position="1"/>
    </location>
</feature>
<dbReference type="InterPro" id="IPR000121">
    <property type="entry name" value="PEP_util_C"/>
</dbReference>
<evidence type="ECO:0000259" key="1">
    <source>
        <dbReference type="Pfam" id="PF02896"/>
    </source>
</evidence>
<accession>W1X0Q9</accession>
<dbReference type="EMBL" id="AZMM01018093">
    <property type="protein sequence ID" value="ETJ23771.1"/>
    <property type="molecule type" value="Genomic_DNA"/>
</dbReference>
<dbReference type="PANTHER" id="PTHR46244:SF3">
    <property type="entry name" value="PHOSPHOENOLPYRUVATE-PROTEIN PHOSPHOTRANSFERASE"/>
    <property type="match status" value="1"/>
</dbReference>
<name>W1X0Q9_9ZZZZ</name>
<feature type="non-terminal residue" evidence="2">
    <location>
        <position position="71"/>
    </location>
</feature>
<dbReference type="GO" id="GO:0016772">
    <property type="term" value="F:transferase activity, transferring phosphorus-containing groups"/>
    <property type="evidence" value="ECO:0007669"/>
    <property type="project" value="InterPro"/>
</dbReference>
<protein>
    <submittedName>
        <fullName evidence="2">Phosphoenolpyruvate-protein phosphotransferase</fullName>
    </submittedName>
</protein>
<reference evidence="2" key="1">
    <citation type="submission" date="2013-12" db="EMBL/GenBank/DDBJ databases">
        <title>A Varibaculum cambriense genome reconstructed from a premature infant gut community with otherwise low bacterial novelty that shifts toward anaerobic metabolism during the third week of life.</title>
        <authorList>
            <person name="Brown C.T."/>
            <person name="Sharon I."/>
            <person name="Thomas B.C."/>
            <person name="Castelle C.J."/>
            <person name="Morowitz M.J."/>
            <person name="Banfield J.F."/>
        </authorList>
    </citation>
    <scope>NUCLEOTIDE SEQUENCE</scope>
</reference>
<organism evidence="2">
    <name type="scientific">human gut metagenome</name>
    <dbReference type="NCBI Taxonomy" id="408170"/>
    <lineage>
        <taxon>unclassified sequences</taxon>
        <taxon>metagenomes</taxon>
        <taxon>organismal metagenomes</taxon>
    </lineage>
</organism>
<dbReference type="Pfam" id="PF02896">
    <property type="entry name" value="PEP-utilizers_C"/>
    <property type="match status" value="1"/>
</dbReference>
<keyword evidence="2" id="KW-0670">Pyruvate</keyword>
<dbReference type="InterPro" id="IPR015813">
    <property type="entry name" value="Pyrv/PenolPyrv_kinase-like_dom"/>
</dbReference>
<dbReference type="PANTHER" id="PTHR46244">
    <property type="entry name" value="PHOSPHOENOLPYRUVATE-PROTEIN PHOSPHOTRANSFERASE"/>
    <property type="match status" value="1"/>
</dbReference>
<dbReference type="SUPFAM" id="SSF51621">
    <property type="entry name" value="Phosphoenolpyruvate/pyruvate domain"/>
    <property type="match status" value="1"/>
</dbReference>
<proteinExistence type="predicted"/>
<feature type="domain" description="PEP-utilising enzyme C-terminal" evidence="1">
    <location>
        <begin position="1"/>
        <end position="45"/>
    </location>
</feature>
<comment type="caution">
    <text evidence="2">The sequence shown here is derived from an EMBL/GenBank/DDBJ whole genome shotgun (WGS) entry which is preliminary data.</text>
</comment>
<dbReference type="InterPro" id="IPR040442">
    <property type="entry name" value="Pyrv_kinase-like_dom_sf"/>
</dbReference>
<evidence type="ECO:0000313" key="2">
    <source>
        <dbReference type="EMBL" id="ETJ23771.1"/>
    </source>
</evidence>
<sequence length="71" mass="7556">GKFTGMCGELASDPVATMILLGLGLDEFSMTASSIPLIKNILRSVSKAECEEVANKALTMDTAEEITEYAK</sequence>
<dbReference type="Gene3D" id="3.20.20.60">
    <property type="entry name" value="Phosphoenolpyruvate-binding domains"/>
    <property type="match status" value="1"/>
</dbReference>
<gene>
    <name evidence="2" type="ORF">Q604_UNBC18093G0001</name>
</gene>
<dbReference type="AlphaFoldDB" id="W1X0Q9"/>
<keyword evidence="2" id="KW-0808">Transferase</keyword>
<dbReference type="InterPro" id="IPR050499">
    <property type="entry name" value="PEP-utilizing_PTS_enzyme"/>
</dbReference>